<evidence type="ECO:0000313" key="10">
    <source>
        <dbReference type="EMBL" id="RKP31265.1"/>
    </source>
</evidence>
<keyword evidence="4 8" id="KW-0805">Transcription regulation</keyword>
<name>A0A4P9ZE90_9ASCO</name>
<keyword evidence="8" id="KW-0010">Activator</keyword>
<comment type="similarity">
    <text evidence="2 8">Belongs to the Mediator complex subunit 17 family.</text>
</comment>
<keyword evidence="5 8" id="KW-0804">Transcription</keyword>
<dbReference type="OrthoDB" id="5319830at2759"/>
<evidence type="ECO:0000256" key="9">
    <source>
        <dbReference type="SAM" id="MobiDB-lite"/>
    </source>
</evidence>
<protein>
    <recommendedName>
        <fullName evidence="3 8">Mediator of RNA polymerase II transcription subunit 17</fullName>
    </recommendedName>
    <alternativeName>
        <fullName evidence="7 8">Mediator complex subunit 17</fullName>
    </alternativeName>
</protein>
<dbReference type="InterPro" id="IPR019313">
    <property type="entry name" value="Mediator_Med17"/>
</dbReference>
<comment type="function">
    <text evidence="8">Component of the Mediator complex, a coactivator involved in the regulated transcription of nearly all RNA polymerase II-dependent genes. Mediator functions as a bridge to convey information from gene-specific regulatory proteins to the basal RNA polymerase II transcription machinery. Mediator is recruited to promoters by direct interactions with regulatory proteins and serves as a scaffold for the assembly of a functional preinitiation complex with RNA polymerase II and the general transcription factors.</text>
</comment>
<comment type="subunit">
    <text evidence="8">Component of the Mediator complex.</text>
</comment>
<accession>A0A4P9ZE90</accession>
<evidence type="ECO:0000256" key="5">
    <source>
        <dbReference type="ARBA" id="ARBA00023163"/>
    </source>
</evidence>
<comment type="subcellular location">
    <subcellularLocation>
        <location evidence="1 8">Nucleus</location>
    </subcellularLocation>
</comment>
<evidence type="ECO:0000313" key="11">
    <source>
        <dbReference type="Proteomes" id="UP000268321"/>
    </source>
</evidence>
<sequence length="578" mass="65774">MLLFEENTTCDPYLINDNEETLANLIPRILAQRASFLNITEEQMQKEIEDLEVNGLSVEGIEELKTPSFISTGPADPSIEATDGQIYEQESFQKKKTELLQHISSALNETSLSLDFVSLLLSAVKPSVAMATLSPHLSKNSPLGSLGSDRLQIEAGDDSRSRGKKHSTEKLGMGWKYQSLANITNLYKSAAASLRTEVASEREYWKTIHKVHSHGEALCKTRDPLNNSKAIGVKFGYGDSGLNYFDKGLAVLRKTDNGIVSFVPITSTNAKLSGAVDKITRVRILSKIDDDFMLTGQSLFNKSELRHGGKNSVIKSIETARYFFFEDDLFYHLLREAKNLISYNVSIISNKIIIEIYDQIIEIESVVYDEENEEELINVYQDTDQESSKNNKRAQDILTFLKLMLCCYYNYNLDLKQKMLTSYTKWRKSNSHPLMLRPLIGHIRHEINVRNTEKILHKICKGFEPTRVSHEIEKKKHRNLKGIDPKLNPFIIAVLKPVTEFVVVLRKMSTELSLKTEVQVTTSEIFVNLIVKLRISKYKSLDDLQQNNQGTTVLQLELTDMLEVEESLSWSFLSFIKR</sequence>
<dbReference type="GO" id="GO:0003712">
    <property type="term" value="F:transcription coregulator activity"/>
    <property type="evidence" value="ECO:0007669"/>
    <property type="project" value="InterPro"/>
</dbReference>
<gene>
    <name evidence="8" type="primary">MED17</name>
    <name evidence="10" type="ORF">METBISCDRAFT_30347</name>
</gene>
<dbReference type="GO" id="GO:0006357">
    <property type="term" value="P:regulation of transcription by RNA polymerase II"/>
    <property type="evidence" value="ECO:0007669"/>
    <property type="project" value="InterPro"/>
</dbReference>
<evidence type="ECO:0000256" key="8">
    <source>
        <dbReference type="RuleBase" id="RU364140"/>
    </source>
</evidence>
<dbReference type="Pfam" id="PF10156">
    <property type="entry name" value="Med17"/>
    <property type="match status" value="1"/>
</dbReference>
<evidence type="ECO:0000256" key="3">
    <source>
        <dbReference type="ARBA" id="ARBA00019610"/>
    </source>
</evidence>
<keyword evidence="11" id="KW-1185">Reference proteome</keyword>
<dbReference type="EMBL" id="ML004444">
    <property type="protein sequence ID" value="RKP31265.1"/>
    <property type="molecule type" value="Genomic_DNA"/>
</dbReference>
<feature type="region of interest" description="Disordered" evidence="9">
    <location>
        <begin position="139"/>
        <end position="168"/>
    </location>
</feature>
<proteinExistence type="inferred from homology"/>
<dbReference type="PANTHER" id="PTHR13114">
    <property type="entry name" value="MEDIATOR OF RNA POLYMERASE II TRANSCRIPTION SUBUNIT 17"/>
    <property type="match status" value="1"/>
</dbReference>
<evidence type="ECO:0000256" key="7">
    <source>
        <dbReference type="ARBA" id="ARBA00032014"/>
    </source>
</evidence>
<evidence type="ECO:0000256" key="4">
    <source>
        <dbReference type="ARBA" id="ARBA00023015"/>
    </source>
</evidence>
<dbReference type="AlphaFoldDB" id="A0A4P9ZE90"/>
<reference evidence="11" key="1">
    <citation type="journal article" date="2018" name="Nat. Microbiol.">
        <title>Leveraging single-cell genomics to expand the fungal tree of life.</title>
        <authorList>
            <person name="Ahrendt S.R."/>
            <person name="Quandt C.A."/>
            <person name="Ciobanu D."/>
            <person name="Clum A."/>
            <person name="Salamov A."/>
            <person name="Andreopoulos B."/>
            <person name="Cheng J.F."/>
            <person name="Woyke T."/>
            <person name="Pelin A."/>
            <person name="Henrissat B."/>
            <person name="Reynolds N.K."/>
            <person name="Benny G.L."/>
            <person name="Smith M.E."/>
            <person name="James T.Y."/>
            <person name="Grigoriev I.V."/>
        </authorList>
    </citation>
    <scope>NUCLEOTIDE SEQUENCE [LARGE SCALE GENOMIC DNA]</scope>
    <source>
        <strain evidence="11">Baker2002</strain>
    </source>
</reference>
<dbReference type="Proteomes" id="UP000268321">
    <property type="component" value="Unassembled WGS sequence"/>
</dbReference>
<evidence type="ECO:0000256" key="2">
    <source>
        <dbReference type="ARBA" id="ARBA00005635"/>
    </source>
</evidence>
<dbReference type="Gene3D" id="6.10.250.2620">
    <property type="match status" value="1"/>
</dbReference>
<dbReference type="GO" id="GO:0016592">
    <property type="term" value="C:mediator complex"/>
    <property type="evidence" value="ECO:0007669"/>
    <property type="project" value="InterPro"/>
</dbReference>
<evidence type="ECO:0000256" key="1">
    <source>
        <dbReference type="ARBA" id="ARBA00004123"/>
    </source>
</evidence>
<dbReference type="PANTHER" id="PTHR13114:SF7">
    <property type="entry name" value="MEDIATOR OF RNA POLYMERASE II TRANSCRIPTION SUBUNIT 17"/>
    <property type="match status" value="1"/>
</dbReference>
<dbReference type="GO" id="GO:0070847">
    <property type="term" value="C:core mediator complex"/>
    <property type="evidence" value="ECO:0007669"/>
    <property type="project" value="TreeGrafter"/>
</dbReference>
<organism evidence="10 11">
    <name type="scientific">Metschnikowia bicuspidata</name>
    <dbReference type="NCBI Taxonomy" id="27322"/>
    <lineage>
        <taxon>Eukaryota</taxon>
        <taxon>Fungi</taxon>
        <taxon>Dikarya</taxon>
        <taxon>Ascomycota</taxon>
        <taxon>Saccharomycotina</taxon>
        <taxon>Pichiomycetes</taxon>
        <taxon>Metschnikowiaceae</taxon>
        <taxon>Metschnikowia</taxon>
    </lineage>
</organism>
<evidence type="ECO:0000256" key="6">
    <source>
        <dbReference type="ARBA" id="ARBA00023242"/>
    </source>
</evidence>
<feature type="compositionally biased region" description="Basic and acidic residues" evidence="9">
    <location>
        <begin position="157"/>
        <end position="168"/>
    </location>
</feature>
<keyword evidence="6 8" id="KW-0539">Nucleus</keyword>